<keyword evidence="1" id="KW-0472">Membrane</keyword>
<evidence type="ECO:0000256" key="1">
    <source>
        <dbReference type="SAM" id="Phobius"/>
    </source>
</evidence>
<evidence type="ECO:0000313" key="2">
    <source>
        <dbReference type="EMBL" id="KAF3495328.1"/>
    </source>
</evidence>
<dbReference type="EMBL" id="QGKV02002055">
    <property type="protein sequence ID" value="KAF3495328.1"/>
    <property type="molecule type" value="Genomic_DNA"/>
</dbReference>
<accession>A0ABQ7ACF3</accession>
<dbReference type="PANTHER" id="PTHR31474:SF1">
    <property type="entry name" value="EXPRESSED PROTEIN"/>
    <property type="match status" value="1"/>
</dbReference>
<proteinExistence type="predicted"/>
<comment type="caution">
    <text evidence="2">The sequence shown here is derived from an EMBL/GenBank/DDBJ whole genome shotgun (WGS) entry which is preliminary data.</text>
</comment>
<dbReference type="InterPro" id="IPR008637">
    <property type="entry name" value="HR_lesion"/>
</dbReference>
<keyword evidence="1" id="KW-0812">Transmembrane</keyword>
<sequence length="247" mass="27422">MGEDEVEDSGKREDKTGLSVWDEMNQIENLRKLTENPSLTKQQCDMAIRPSSVELCSFQYSFSPRGKSKQLSSTRSRSALPLTNSLMIVTQPMNIDRDCLSSYFSLLHGSSRFNGFGDDGGRAAKSLRPKFNAFVSHVTTHTGQQLPPVDMKILVAAAIALKGIGGLLFVFGSSLGAYLLLLHQAVATPILYDFYNYDVDKKEFSQLFSKFTQSLALLGALLFFIGMKNSRRHGRQLRKKAPKAKAN</sequence>
<reference evidence="2 3" key="1">
    <citation type="journal article" date="2020" name="BMC Genomics">
        <title>Intraspecific diversification of the crop wild relative Brassica cretica Lam. using demographic model selection.</title>
        <authorList>
            <person name="Kioukis A."/>
            <person name="Michalopoulou V.A."/>
            <person name="Briers L."/>
            <person name="Pirintsos S."/>
            <person name="Studholme D.J."/>
            <person name="Pavlidis P."/>
            <person name="Sarris P.F."/>
        </authorList>
    </citation>
    <scope>NUCLEOTIDE SEQUENCE [LARGE SCALE GENOMIC DNA]</scope>
    <source>
        <strain evidence="3">cv. PFS-1207/04</strain>
    </source>
</reference>
<evidence type="ECO:0008006" key="4">
    <source>
        <dbReference type="Google" id="ProtNLM"/>
    </source>
</evidence>
<name>A0ABQ7ACF3_BRACR</name>
<dbReference type="Proteomes" id="UP000266723">
    <property type="component" value="Unassembled WGS sequence"/>
</dbReference>
<gene>
    <name evidence="2" type="ORF">DY000_02053734</name>
</gene>
<dbReference type="Pfam" id="PF05514">
    <property type="entry name" value="HR_lesion"/>
    <property type="match status" value="1"/>
</dbReference>
<dbReference type="PANTHER" id="PTHR31474">
    <property type="entry name" value="HR-LIKE LESION-INDUCER"/>
    <property type="match status" value="1"/>
</dbReference>
<feature type="transmembrane region" description="Helical" evidence="1">
    <location>
        <begin position="207"/>
        <end position="227"/>
    </location>
</feature>
<keyword evidence="3" id="KW-1185">Reference proteome</keyword>
<protein>
    <recommendedName>
        <fullName evidence="4">HR-like lesion-inducer</fullName>
    </recommendedName>
</protein>
<organism evidence="2 3">
    <name type="scientific">Brassica cretica</name>
    <name type="common">Mustard</name>
    <dbReference type="NCBI Taxonomy" id="69181"/>
    <lineage>
        <taxon>Eukaryota</taxon>
        <taxon>Viridiplantae</taxon>
        <taxon>Streptophyta</taxon>
        <taxon>Embryophyta</taxon>
        <taxon>Tracheophyta</taxon>
        <taxon>Spermatophyta</taxon>
        <taxon>Magnoliopsida</taxon>
        <taxon>eudicotyledons</taxon>
        <taxon>Gunneridae</taxon>
        <taxon>Pentapetalae</taxon>
        <taxon>rosids</taxon>
        <taxon>malvids</taxon>
        <taxon>Brassicales</taxon>
        <taxon>Brassicaceae</taxon>
        <taxon>Brassiceae</taxon>
        <taxon>Brassica</taxon>
    </lineage>
</organism>
<keyword evidence="1" id="KW-1133">Transmembrane helix</keyword>
<evidence type="ECO:0000313" key="3">
    <source>
        <dbReference type="Proteomes" id="UP000266723"/>
    </source>
</evidence>